<dbReference type="PROSITE" id="PS00356">
    <property type="entry name" value="HTH_LACI_1"/>
    <property type="match status" value="1"/>
</dbReference>
<dbReference type="PROSITE" id="PS50932">
    <property type="entry name" value="HTH_LACI_2"/>
    <property type="match status" value="1"/>
</dbReference>
<gene>
    <name evidence="5" type="ORF">GCM10011491_31710</name>
</gene>
<evidence type="ECO:0000259" key="4">
    <source>
        <dbReference type="PROSITE" id="PS50932"/>
    </source>
</evidence>
<dbReference type="Pfam" id="PF13377">
    <property type="entry name" value="Peripla_BP_3"/>
    <property type="match status" value="1"/>
</dbReference>
<evidence type="ECO:0000256" key="1">
    <source>
        <dbReference type="ARBA" id="ARBA00023015"/>
    </source>
</evidence>
<reference evidence="5" key="1">
    <citation type="journal article" date="2014" name="Int. J. Syst. Evol. Microbiol.">
        <title>Complete genome sequence of Corynebacterium casei LMG S-19264T (=DSM 44701T), isolated from a smear-ripened cheese.</title>
        <authorList>
            <consortium name="US DOE Joint Genome Institute (JGI-PGF)"/>
            <person name="Walter F."/>
            <person name="Albersmeier A."/>
            <person name="Kalinowski J."/>
            <person name="Ruckert C."/>
        </authorList>
    </citation>
    <scope>NUCLEOTIDE SEQUENCE</scope>
    <source>
        <strain evidence="5">CGMCC 1.15082</strain>
    </source>
</reference>
<feature type="domain" description="HTH lacI-type" evidence="4">
    <location>
        <begin position="6"/>
        <end position="60"/>
    </location>
</feature>
<name>A0A916WHT5_9HYPH</name>
<dbReference type="GO" id="GO:0000976">
    <property type="term" value="F:transcription cis-regulatory region binding"/>
    <property type="evidence" value="ECO:0007669"/>
    <property type="project" value="TreeGrafter"/>
</dbReference>
<dbReference type="SUPFAM" id="SSF53822">
    <property type="entry name" value="Periplasmic binding protein-like I"/>
    <property type="match status" value="1"/>
</dbReference>
<dbReference type="Proteomes" id="UP000646478">
    <property type="component" value="Unassembled WGS sequence"/>
</dbReference>
<dbReference type="EMBL" id="BMHH01000013">
    <property type="protein sequence ID" value="GGB01224.1"/>
    <property type="molecule type" value="Genomic_DNA"/>
</dbReference>
<dbReference type="InterPro" id="IPR046335">
    <property type="entry name" value="LacI/GalR-like_sensor"/>
</dbReference>
<dbReference type="CDD" id="cd01575">
    <property type="entry name" value="PBP1_GntR"/>
    <property type="match status" value="1"/>
</dbReference>
<dbReference type="PANTHER" id="PTHR30146:SF2">
    <property type="entry name" value="HTH-TYPE TRANSCRIPTIONAL REGULATOR GNTR"/>
    <property type="match status" value="1"/>
</dbReference>
<dbReference type="AlphaFoldDB" id="A0A916WHT5"/>
<evidence type="ECO:0000313" key="6">
    <source>
        <dbReference type="Proteomes" id="UP000646478"/>
    </source>
</evidence>
<dbReference type="InterPro" id="IPR028082">
    <property type="entry name" value="Peripla_BP_I"/>
</dbReference>
<comment type="caution">
    <text evidence="5">The sequence shown here is derived from an EMBL/GenBank/DDBJ whole genome shotgun (WGS) entry which is preliminary data.</text>
</comment>
<dbReference type="CDD" id="cd01392">
    <property type="entry name" value="HTH_LacI"/>
    <property type="match status" value="1"/>
</dbReference>
<keyword evidence="3" id="KW-0804">Transcription</keyword>
<proteinExistence type="predicted"/>
<dbReference type="Gene3D" id="1.10.260.40">
    <property type="entry name" value="lambda repressor-like DNA-binding domains"/>
    <property type="match status" value="1"/>
</dbReference>
<organism evidence="5 6">
    <name type="scientific">Brucella endophytica</name>
    <dbReference type="NCBI Taxonomy" id="1963359"/>
    <lineage>
        <taxon>Bacteria</taxon>
        <taxon>Pseudomonadati</taxon>
        <taxon>Pseudomonadota</taxon>
        <taxon>Alphaproteobacteria</taxon>
        <taxon>Hyphomicrobiales</taxon>
        <taxon>Brucellaceae</taxon>
        <taxon>Brucella/Ochrobactrum group</taxon>
        <taxon>Brucella</taxon>
    </lineage>
</organism>
<reference evidence="5" key="2">
    <citation type="submission" date="2020-09" db="EMBL/GenBank/DDBJ databases">
        <authorList>
            <person name="Sun Q."/>
            <person name="Zhou Y."/>
        </authorList>
    </citation>
    <scope>NUCLEOTIDE SEQUENCE</scope>
    <source>
        <strain evidence="5">CGMCC 1.15082</strain>
    </source>
</reference>
<dbReference type="SMART" id="SM00354">
    <property type="entry name" value="HTH_LACI"/>
    <property type="match status" value="1"/>
</dbReference>
<keyword evidence="2" id="KW-0238">DNA-binding</keyword>
<dbReference type="Pfam" id="PF00356">
    <property type="entry name" value="LacI"/>
    <property type="match status" value="1"/>
</dbReference>
<dbReference type="Gene3D" id="3.40.50.2300">
    <property type="match status" value="2"/>
</dbReference>
<dbReference type="InterPro" id="IPR000843">
    <property type="entry name" value="HTH_LacI"/>
</dbReference>
<evidence type="ECO:0000256" key="2">
    <source>
        <dbReference type="ARBA" id="ARBA00023125"/>
    </source>
</evidence>
<dbReference type="PANTHER" id="PTHR30146">
    <property type="entry name" value="LACI-RELATED TRANSCRIPTIONAL REPRESSOR"/>
    <property type="match status" value="1"/>
</dbReference>
<sequence>MTGRRIKLSDVAKAAGVSAATVSRALRNPDIVSEKVRERIERVIEELGYVPDPAASALASARTDVVGVLIPSVTNNVFAEVLRGIYSAAEGTAYRIQLGNTRYSILEEERLLKVFLSQRPAGLIVTGTDQSNASRAMLLGADCPVVQIMETGEKPVDMMIGFSHRDGAYAATRHLIEEGYRRIAFLGARMDPRTQRRLEGFSQALREAGLFDERLIVTTPRPSTVTLGCALVSELLARAPDADAVFCNNDDLALGVLFECQRRRIAVPDDFGICGFNDLEMMAVANPSITSVRTFREAMGVKAFEMLARGLDGQPVGEAVVDLGFELMRRQSTRRGPSPRHPRA</sequence>
<evidence type="ECO:0000256" key="3">
    <source>
        <dbReference type="ARBA" id="ARBA00023163"/>
    </source>
</evidence>
<evidence type="ECO:0000313" key="5">
    <source>
        <dbReference type="EMBL" id="GGB01224.1"/>
    </source>
</evidence>
<accession>A0A916WHT5</accession>
<dbReference type="SUPFAM" id="SSF47413">
    <property type="entry name" value="lambda repressor-like DNA-binding domains"/>
    <property type="match status" value="1"/>
</dbReference>
<dbReference type="InterPro" id="IPR010982">
    <property type="entry name" value="Lambda_DNA-bd_dom_sf"/>
</dbReference>
<keyword evidence="6" id="KW-1185">Reference proteome</keyword>
<dbReference type="GO" id="GO:0003700">
    <property type="term" value="F:DNA-binding transcription factor activity"/>
    <property type="evidence" value="ECO:0007669"/>
    <property type="project" value="TreeGrafter"/>
</dbReference>
<dbReference type="RefSeq" id="WP_188825159.1">
    <property type="nucleotide sequence ID" value="NZ_BMHH01000013.1"/>
</dbReference>
<protein>
    <submittedName>
        <fullName evidence="5">Transcriptional regulator</fullName>
    </submittedName>
</protein>
<keyword evidence="1" id="KW-0805">Transcription regulation</keyword>